<evidence type="ECO:0000313" key="1">
    <source>
        <dbReference type="EMBL" id="GME76015.1"/>
    </source>
</evidence>
<name>A0ACB5SXY6_AMBMO</name>
<protein>
    <submittedName>
        <fullName evidence="1">Unnamed protein product</fullName>
    </submittedName>
</protein>
<evidence type="ECO:0000313" key="2">
    <source>
        <dbReference type="Proteomes" id="UP001165064"/>
    </source>
</evidence>
<dbReference type="EMBL" id="BSXS01001381">
    <property type="protein sequence ID" value="GME76015.1"/>
    <property type="molecule type" value="Genomic_DNA"/>
</dbReference>
<sequence>MQFHPNPFLTYYYSTIVSVGTSTYVSEYTYGGYGNSTYPTGQFYGASNNTNATYPTAAAPLRSGSGAPLRLARATPYQSAPVASSSVASTSDATAEVASSSSTGLTTVTLAGKNVKPAAAAGVAKDVQLRDVASTSVPTVSSADAANSNTVGIACFFGLFSWLLMAL</sequence>
<accession>A0ACB5SXY6</accession>
<proteinExistence type="predicted"/>
<gene>
    <name evidence="1" type="ORF">Amon02_000240700</name>
</gene>
<reference evidence="1" key="1">
    <citation type="submission" date="2023-04" db="EMBL/GenBank/DDBJ databases">
        <title>Ambrosiozyma monospora NBRC 10751.</title>
        <authorList>
            <person name="Ichikawa N."/>
            <person name="Sato H."/>
            <person name="Tonouchi N."/>
        </authorList>
    </citation>
    <scope>NUCLEOTIDE SEQUENCE</scope>
    <source>
        <strain evidence="1">NBRC 10751</strain>
    </source>
</reference>
<keyword evidence="2" id="KW-1185">Reference proteome</keyword>
<comment type="caution">
    <text evidence="1">The sequence shown here is derived from an EMBL/GenBank/DDBJ whole genome shotgun (WGS) entry which is preliminary data.</text>
</comment>
<organism evidence="1 2">
    <name type="scientific">Ambrosiozyma monospora</name>
    <name type="common">Yeast</name>
    <name type="synonym">Endomycopsis monosporus</name>
    <dbReference type="NCBI Taxonomy" id="43982"/>
    <lineage>
        <taxon>Eukaryota</taxon>
        <taxon>Fungi</taxon>
        <taxon>Dikarya</taxon>
        <taxon>Ascomycota</taxon>
        <taxon>Saccharomycotina</taxon>
        <taxon>Pichiomycetes</taxon>
        <taxon>Pichiales</taxon>
        <taxon>Pichiaceae</taxon>
        <taxon>Ambrosiozyma</taxon>
    </lineage>
</organism>
<dbReference type="Proteomes" id="UP001165064">
    <property type="component" value="Unassembled WGS sequence"/>
</dbReference>